<dbReference type="Proteomes" id="UP000887575">
    <property type="component" value="Unassembled WGS sequence"/>
</dbReference>
<dbReference type="AlphaFoldDB" id="A0AAF3EH04"/>
<evidence type="ECO:0000313" key="3">
    <source>
        <dbReference type="WBParaSite" id="MBELARI_LOCUS13271.1"/>
    </source>
</evidence>
<evidence type="ECO:0000313" key="2">
    <source>
        <dbReference type="Proteomes" id="UP000887575"/>
    </source>
</evidence>
<accession>A0AAF3EH04</accession>
<reference evidence="3" key="1">
    <citation type="submission" date="2024-02" db="UniProtKB">
        <authorList>
            <consortium name="WormBaseParasite"/>
        </authorList>
    </citation>
    <scope>IDENTIFICATION</scope>
</reference>
<sequence>MNCWQWNLFKFQTEKQKLSTVPVKRNGRRANSYPSYPSFPTRPPPSRDFQNINDKRRKSRKDSPVATSLWSSYRLQVLRNHHHTAAKPFRPRLDSVTEEPEEDELTVLSSEISKENLQRSTINGSICCKNS</sequence>
<keyword evidence="2" id="KW-1185">Reference proteome</keyword>
<feature type="region of interest" description="Disordered" evidence="1">
    <location>
        <begin position="81"/>
        <end position="102"/>
    </location>
</feature>
<proteinExistence type="predicted"/>
<organism evidence="2 3">
    <name type="scientific">Mesorhabditis belari</name>
    <dbReference type="NCBI Taxonomy" id="2138241"/>
    <lineage>
        <taxon>Eukaryota</taxon>
        <taxon>Metazoa</taxon>
        <taxon>Ecdysozoa</taxon>
        <taxon>Nematoda</taxon>
        <taxon>Chromadorea</taxon>
        <taxon>Rhabditida</taxon>
        <taxon>Rhabditina</taxon>
        <taxon>Rhabditomorpha</taxon>
        <taxon>Rhabditoidea</taxon>
        <taxon>Rhabditidae</taxon>
        <taxon>Mesorhabditinae</taxon>
        <taxon>Mesorhabditis</taxon>
    </lineage>
</organism>
<name>A0AAF3EH04_9BILA</name>
<evidence type="ECO:0000256" key="1">
    <source>
        <dbReference type="SAM" id="MobiDB-lite"/>
    </source>
</evidence>
<protein>
    <submittedName>
        <fullName evidence="3">Uncharacterized protein</fullName>
    </submittedName>
</protein>
<dbReference type="WBParaSite" id="MBELARI_LOCUS13271.1">
    <property type="protein sequence ID" value="MBELARI_LOCUS13271.1"/>
    <property type="gene ID" value="MBELARI_LOCUS13271"/>
</dbReference>
<feature type="region of interest" description="Disordered" evidence="1">
    <location>
        <begin position="22"/>
        <end position="65"/>
    </location>
</feature>